<comment type="caution">
    <text evidence="3">The sequence shown here is derived from an EMBL/GenBank/DDBJ whole genome shotgun (WGS) entry which is preliminary data.</text>
</comment>
<evidence type="ECO:0000313" key="4">
    <source>
        <dbReference type="Proteomes" id="UP000653454"/>
    </source>
</evidence>
<dbReference type="EMBL" id="CAJHNJ030000067">
    <property type="protein sequence ID" value="CAG9133763.1"/>
    <property type="molecule type" value="Genomic_DNA"/>
</dbReference>
<protein>
    <submittedName>
        <fullName evidence="3">(diamondback moth) hypothetical protein</fullName>
    </submittedName>
</protein>
<dbReference type="SUPFAM" id="SSF46689">
    <property type="entry name" value="Homeodomain-like"/>
    <property type="match status" value="1"/>
</dbReference>
<dbReference type="Gene3D" id="1.10.10.60">
    <property type="entry name" value="Homeodomain-like"/>
    <property type="match status" value="1"/>
</dbReference>
<dbReference type="InterPro" id="IPR007889">
    <property type="entry name" value="HTH_Psq"/>
</dbReference>
<keyword evidence="4" id="KW-1185">Reference proteome</keyword>
<comment type="subcellular location">
    <subcellularLocation>
        <location evidence="1">Nucleus</location>
    </subcellularLocation>
</comment>
<dbReference type="GO" id="GO:0005634">
    <property type="term" value="C:nucleus"/>
    <property type="evidence" value="ECO:0007669"/>
    <property type="project" value="UniProtKB-SubCell"/>
</dbReference>
<evidence type="ECO:0000313" key="3">
    <source>
        <dbReference type="EMBL" id="CAG9133763.1"/>
    </source>
</evidence>
<reference evidence="3" key="1">
    <citation type="submission" date="2020-11" db="EMBL/GenBank/DDBJ databases">
        <authorList>
            <person name="Whiteford S."/>
        </authorList>
    </citation>
    <scope>NUCLEOTIDE SEQUENCE</scope>
</reference>
<evidence type="ECO:0000256" key="1">
    <source>
        <dbReference type="ARBA" id="ARBA00004123"/>
    </source>
</evidence>
<dbReference type="Proteomes" id="UP000653454">
    <property type="component" value="Unassembled WGS sequence"/>
</dbReference>
<accession>A0A8S4FY41</accession>
<proteinExistence type="predicted"/>
<dbReference type="InterPro" id="IPR009057">
    <property type="entry name" value="Homeodomain-like_sf"/>
</dbReference>
<dbReference type="AlphaFoldDB" id="A0A8S4FY41"/>
<organism evidence="3 4">
    <name type="scientific">Plutella xylostella</name>
    <name type="common">Diamondback moth</name>
    <name type="synonym">Plutella maculipennis</name>
    <dbReference type="NCBI Taxonomy" id="51655"/>
    <lineage>
        <taxon>Eukaryota</taxon>
        <taxon>Metazoa</taxon>
        <taxon>Ecdysozoa</taxon>
        <taxon>Arthropoda</taxon>
        <taxon>Hexapoda</taxon>
        <taxon>Insecta</taxon>
        <taxon>Pterygota</taxon>
        <taxon>Neoptera</taxon>
        <taxon>Endopterygota</taxon>
        <taxon>Lepidoptera</taxon>
        <taxon>Glossata</taxon>
        <taxon>Ditrysia</taxon>
        <taxon>Yponomeutoidea</taxon>
        <taxon>Plutellidae</taxon>
        <taxon>Plutella</taxon>
    </lineage>
</organism>
<gene>
    <name evidence="3" type="ORF">PLXY2_LOCUS12031</name>
</gene>
<dbReference type="Pfam" id="PF05225">
    <property type="entry name" value="HTH_psq"/>
    <property type="match status" value="1"/>
</dbReference>
<dbReference type="GO" id="GO:0003677">
    <property type="term" value="F:DNA binding"/>
    <property type="evidence" value="ECO:0007669"/>
    <property type="project" value="InterPro"/>
</dbReference>
<evidence type="ECO:0000259" key="2">
    <source>
        <dbReference type="Pfam" id="PF05225"/>
    </source>
</evidence>
<feature type="domain" description="HTH psq-type" evidence="2">
    <location>
        <begin position="16"/>
        <end position="53"/>
    </location>
</feature>
<name>A0A8S4FY41_PLUXY</name>
<sequence length="185" mass="21644">MPRNYKRCTNRQSWIEEAMKKAISEVIEGRSGYRLASRQFAVPQSTLEDRVKEYRINNDLEQASKKGLGRFKTIFTDEQEDIKCQHIKDLEAQLFGLTYTDFRKLAFELAEKNAIDHSFNKDTKITGMEWLYGFLRRHPELSLRLPKPTCFARTMGFNRVNVSKCAFIAQRFMAIRKEAMLGFNA</sequence>